<dbReference type="KEGG" id="dpc:A6048_01740"/>
<dbReference type="EMBL" id="CP015453">
    <property type="protein sequence ID" value="AWH94443.1"/>
    <property type="molecule type" value="Genomic_DNA"/>
</dbReference>
<dbReference type="AlphaFoldDB" id="A0AAD0JNC9"/>
<accession>A0AAD0JNC9</accession>
<reference evidence="1 2" key="1">
    <citation type="submission" date="2016-04" db="EMBL/GenBank/DDBJ databases">
        <title>Complete genome sequence of the haloalkaliphilic hydrocarbon-degrading bacterium Dietzia psychralcaliphila ILA-1T, isolated from a drain of a fish product-processing plant.</title>
        <authorList>
            <person name="Zhao J."/>
            <person name="Hu B."/>
            <person name="Geng S."/>
            <person name="Nie Y."/>
            <person name="Tang Y."/>
        </authorList>
    </citation>
    <scope>NUCLEOTIDE SEQUENCE [LARGE SCALE GENOMIC DNA]</scope>
    <source>
        <strain evidence="1 2">ILA-1</strain>
    </source>
</reference>
<evidence type="ECO:0000313" key="2">
    <source>
        <dbReference type="Proteomes" id="UP000244903"/>
    </source>
</evidence>
<keyword evidence="2" id="KW-1185">Reference proteome</keyword>
<gene>
    <name evidence="1" type="ORF">A6048_01740</name>
</gene>
<protein>
    <submittedName>
        <fullName evidence="1">Uncharacterized protein</fullName>
    </submittedName>
</protein>
<organism evidence="1 2">
    <name type="scientific">Dietzia psychralcaliphila</name>
    <dbReference type="NCBI Taxonomy" id="139021"/>
    <lineage>
        <taxon>Bacteria</taxon>
        <taxon>Bacillati</taxon>
        <taxon>Actinomycetota</taxon>
        <taxon>Actinomycetes</taxon>
        <taxon>Mycobacteriales</taxon>
        <taxon>Dietziaceae</taxon>
        <taxon>Dietzia</taxon>
    </lineage>
</organism>
<name>A0AAD0JNC9_9ACTN</name>
<evidence type="ECO:0000313" key="1">
    <source>
        <dbReference type="EMBL" id="AWH94443.1"/>
    </source>
</evidence>
<dbReference type="Proteomes" id="UP000244903">
    <property type="component" value="Chromosome"/>
</dbReference>
<sequence length="180" mass="19770">MIYVTVGTARAAPRALPSTAAPEQGFTMTVQFIEITEDVADRLQVLTTPTACQVGDARMIIVDLLGSGPSWPLSVLVDQVCTAYEAPDGERLMVDLRDRDGMAGDDLRDEPALRHVTWVRATRLALRDLTDSREVVWSLHSDDPDEVDHPEVEVLMSGAEPRAFRVYLGEPLPDGSVSLR</sequence>
<proteinExistence type="predicted"/>